<dbReference type="KEGG" id="fla:SY85_24420"/>
<reference evidence="1 2" key="2">
    <citation type="journal article" date="2016" name="Int. J. Syst. Evol. Microbiol.">
        <title>Flavisolibacter tropicus sp. nov., isolated from tropical soil.</title>
        <authorList>
            <person name="Lee J.J."/>
            <person name="Kang M.S."/>
            <person name="Kim G.S."/>
            <person name="Lee C.S."/>
            <person name="Lim S."/>
            <person name="Lee J."/>
            <person name="Roh S.H."/>
            <person name="Kang H."/>
            <person name="Ha J.M."/>
            <person name="Bae S."/>
            <person name="Jung H.Y."/>
            <person name="Kim M.K."/>
        </authorList>
    </citation>
    <scope>NUCLEOTIDE SEQUENCE [LARGE SCALE GENOMIC DNA]</scope>
    <source>
        <strain evidence="1 2">LCS9</strain>
    </source>
</reference>
<proteinExistence type="predicted"/>
<evidence type="ECO:0000313" key="1">
    <source>
        <dbReference type="EMBL" id="ANE53149.1"/>
    </source>
</evidence>
<dbReference type="RefSeq" id="WP_066408903.1">
    <property type="nucleotide sequence ID" value="NZ_CP011390.1"/>
</dbReference>
<keyword evidence="2" id="KW-1185">Reference proteome</keyword>
<dbReference type="AlphaFoldDB" id="A0A172U1C0"/>
<reference evidence="2" key="1">
    <citation type="submission" date="2015-01" db="EMBL/GenBank/DDBJ databases">
        <title>Flavisolibacter sp./LCS9/ whole genome sequencing.</title>
        <authorList>
            <person name="Kim M.K."/>
            <person name="Srinivasan S."/>
            <person name="Lee J.-J."/>
        </authorList>
    </citation>
    <scope>NUCLEOTIDE SEQUENCE [LARGE SCALE GENOMIC DNA]</scope>
    <source>
        <strain evidence="2">LCS9</strain>
    </source>
</reference>
<dbReference type="STRING" id="1492898.SY85_24420"/>
<dbReference type="EMBL" id="CP011390">
    <property type="protein sequence ID" value="ANE53149.1"/>
    <property type="molecule type" value="Genomic_DNA"/>
</dbReference>
<organism evidence="1 2">
    <name type="scientific">Flavisolibacter tropicus</name>
    <dbReference type="NCBI Taxonomy" id="1492898"/>
    <lineage>
        <taxon>Bacteria</taxon>
        <taxon>Pseudomonadati</taxon>
        <taxon>Bacteroidota</taxon>
        <taxon>Chitinophagia</taxon>
        <taxon>Chitinophagales</taxon>
        <taxon>Chitinophagaceae</taxon>
        <taxon>Flavisolibacter</taxon>
    </lineage>
</organism>
<gene>
    <name evidence="1" type="ORF">SY85_24420</name>
</gene>
<sequence>MKLQPEDEEVLELVYPMIVQLEEQDASQAKALLQSGFLQEVLNNQGYEDFLLELLKICRNLIFTDDEESFKLLDDLRFPKDKLNCFVSMKDLKTQINNIKTAGIKIHYFNLFGYIRLYLEIRAANGVLLTGTENLSHQNKKVSDFTKKLISLKRRREDANADEPKTFLYTYEGVLNQQLNTVIKKASSQIKGFNMKTIVDLSKGNSDKLLLPELLEQSFDYDSTKMSRTTFLDSVYDLFALLTPLPGMDEYLNSKNESDSYKTYRAKTLWRFIYKK</sequence>
<dbReference type="Proteomes" id="UP000077177">
    <property type="component" value="Chromosome"/>
</dbReference>
<protein>
    <submittedName>
        <fullName evidence="1">Uncharacterized protein</fullName>
    </submittedName>
</protein>
<evidence type="ECO:0000313" key="2">
    <source>
        <dbReference type="Proteomes" id="UP000077177"/>
    </source>
</evidence>
<name>A0A172U1C0_9BACT</name>
<accession>A0A172U1C0</accession>